<dbReference type="OrthoDB" id="27601at2759"/>
<gene>
    <name evidence="1" type="ORF">IFM89_031150</name>
</gene>
<dbReference type="PANTHER" id="PTHR16134:SF36">
    <property type="entry name" value="TRANSPORT INHIBITOR RESPONSE 1-LIKE PROTEIN"/>
    <property type="match status" value="1"/>
</dbReference>
<evidence type="ECO:0000313" key="1">
    <source>
        <dbReference type="EMBL" id="KAF9622347.1"/>
    </source>
</evidence>
<comment type="caution">
    <text evidence="1">The sequence shown here is derived from an EMBL/GenBank/DDBJ whole genome shotgun (WGS) entry which is preliminary data.</text>
</comment>
<dbReference type="EMBL" id="JADFTS010000002">
    <property type="protein sequence ID" value="KAF9622347.1"/>
    <property type="molecule type" value="Genomic_DNA"/>
</dbReference>
<evidence type="ECO:0000313" key="2">
    <source>
        <dbReference type="Proteomes" id="UP000631114"/>
    </source>
</evidence>
<keyword evidence="2" id="KW-1185">Reference proteome</keyword>
<proteinExistence type="predicted"/>
<dbReference type="Gene3D" id="3.80.10.10">
    <property type="entry name" value="Ribonuclease Inhibitor"/>
    <property type="match status" value="1"/>
</dbReference>
<dbReference type="GO" id="GO:0019005">
    <property type="term" value="C:SCF ubiquitin ligase complex"/>
    <property type="evidence" value="ECO:0007669"/>
    <property type="project" value="TreeGrafter"/>
</dbReference>
<reference evidence="1 2" key="1">
    <citation type="submission" date="2020-10" db="EMBL/GenBank/DDBJ databases">
        <title>The Coptis chinensis genome and diversification of protoberbering-type alkaloids.</title>
        <authorList>
            <person name="Wang B."/>
            <person name="Shu S."/>
            <person name="Song C."/>
            <person name="Liu Y."/>
        </authorList>
    </citation>
    <scope>NUCLEOTIDE SEQUENCE [LARGE SCALE GENOMIC DNA]</scope>
    <source>
        <strain evidence="1">HL-2020</strain>
        <tissue evidence="1">Leaf</tissue>
    </source>
</reference>
<dbReference type="AlphaFoldDB" id="A0A835ITF0"/>
<dbReference type="InterPro" id="IPR032675">
    <property type="entry name" value="LRR_dom_sf"/>
</dbReference>
<organism evidence="1 2">
    <name type="scientific">Coptis chinensis</name>
    <dbReference type="NCBI Taxonomy" id="261450"/>
    <lineage>
        <taxon>Eukaryota</taxon>
        <taxon>Viridiplantae</taxon>
        <taxon>Streptophyta</taxon>
        <taxon>Embryophyta</taxon>
        <taxon>Tracheophyta</taxon>
        <taxon>Spermatophyta</taxon>
        <taxon>Magnoliopsida</taxon>
        <taxon>Ranunculales</taxon>
        <taxon>Ranunculaceae</taxon>
        <taxon>Coptidoideae</taxon>
        <taxon>Coptis</taxon>
    </lineage>
</organism>
<dbReference type="GO" id="GO:0031146">
    <property type="term" value="P:SCF-dependent proteasomal ubiquitin-dependent protein catabolic process"/>
    <property type="evidence" value="ECO:0007669"/>
    <property type="project" value="TreeGrafter"/>
</dbReference>
<protein>
    <submittedName>
        <fullName evidence="1">Uncharacterized protein</fullName>
    </submittedName>
</protein>
<name>A0A835ITF0_9MAGN</name>
<dbReference type="PANTHER" id="PTHR16134">
    <property type="entry name" value="F-BOX/TPR REPEAT PROTEIN POF3"/>
    <property type="match status" value="1"/>
</dbReference>
<dbReference type="Proteomes" id="UP000631114">
    <property type="component" value="Unassembled WGS sequence"/>
</dbReference>
<accession>A0A835ITF0</accession>
<sequence length="327" mass="36357">MLKKLRLNGRMSINEMYKLMCQSPQLTHLGTGAFSPDKAALVEEQEMDLRSAFASLKYLTCLSGFKEMMPSYLPSIQPVCANLTSLNFSYADINVKQLKPIICHCHKLQIFWVLDFAVVAMSKNCPDLVLFRLCIMGRYLPDHLTGEPMDMGFGAIVMNCKNSSKAMSNSTNHLLSISHCGSGTRLARWFPTPFPIPFPCDTGRAQKENNKKKRTKFTVKALSNSSNGIGRARVGFLQLGNCPTPIETPSLLLSTRKAFPVFIAPDLLPSLPSPDSHLLQVSPLHFAFTDTCMAMEEWVDNSTRQYTPMPTQIRLLGPLTTIISLGC</sequence>